<evidence type="ECO:0000313" key="1">
    <source>
        <dbReference type="EMBL" id="EAV46763.1"/>
    </source>
</evidence>
<dbReference type="Gene3D" id="1.10.10.410">
    <property type="match status" value="1"/>
</dbReference>
<dbReference type="OrthoDB" id="9788127at2"/>
<keyword evidence="2" id="KW-1185">Reference proteome</keyword>
<protein>
    <recommendedName>
        <fullName evidence="3">GatB/Yqey</fullName>
    </recommendedName>
</protein>
<dbReference type="SUPFAM" id="SSF89095">
    <property type="entry name" value="GatB/YqeY motif"/>
    <property type="match status" value="1"/>
</dbReference>
<dbReference type="Pfam" id="PF09424">
    <property type="entry name" value="YqeY"/>
    <property type="match status" value="1"/>
</dbReference>
<dbReference type="InterPro" id="IPR023168">
    <property type="entry name" value="GatB_Yqey_C_2"/>
</dbReference>
<evidence type="ECO:0008006" key="3">
    <source>
        <dbReference type="Google" id="ProtNLM"/>
    </source>
</evidence>
<dbReference type="InterPro" id="IPR019004">
    <property type="entry name" value="YqeY/Aim41"/>
</dbReference>
<comment type="caution">
    <text evidence="1">The sequence shown here is derived from an EMBL/GenBank/DDBJ whole genome shotgun (WGS) entry which is preliminary data.</text>
</comment>
<reference evidence="1 2" key="1">
    <citation type="submission" date="2006-11" db="EMBL/GenBank/DDBJ databases">
        <authorList>
            <person name="Giovannoni S."/>
            <person name="Vergin K."/>
            <person name="Ferriera S."/>
            <person name="Johnson J."/>
            <person name="Kravitz S."/>
            <person name="Beeson K."/>
            <person name="Sutton G."/>
            <person name="Rogers Y.-H."/>
            <person name="Friedman R."/>
            <person name="Frazier M."/>
            <person name="Venter J.C."/>
        </authorList>
    </citation>
    <scope>NUCLEOTIDE SEQUENCE [LARGE SCALE GENOMIC DNA]</scope>
    <source>
        <strain evidence="1 2">HTCC2181</strain>
    </source>
</reference>
<organism evidence="1 2">
    <name type="scientific">Methylophilales bacterium HTCC2181</name>
    <dbReference type="NCBI Taxonomy" id="383631"/>
    <lineage>
        <taxon>Bacteria</taxon>
        <taxon>Pseudomonadati</taxon>
        <taxon>Pseudomonadota</taxon>
        <taxon>Betaproteobacteria</taxon>
        <taxon>Nitrosomonadales</taxon>
        <taxon>OM43 clade</taxon>
    </lineage>
</organism>
<evidence type="ECO:0000313" key="2">
    <source>
        <dbReference type="Proteomes" id="UP000054262"/>
    </source>
</evidence>
<dbReference type="Gene3D" id="1.10.1510.10">
    <property type="entry name" value="Uncharacterised protein YqeY/AIM41 PF09424, N-terminal domain"/>
    <property type="match status" value="1"/>
</dbReference>
<proteinExistence type="predicted"/>
<dbReference type="PANTHER" id="PTHR28055:SF1">
    <property type="entry name" value="ALTERED INHERITANCE OF MITOCHONDRIA PROTEIN 41, MITOCHONDRIAL"/>
    <property type="match status" value="1"/>
</dbReference>
<dbReference type="GO" id="GO:0016884">
    <property type="term" value="F:carbon-nitrogen ligase activity, with glutamine as amido-N-donor"/>
    <property type="evidence" value="ECO:0007669"/>
    <property type="project" value="InterPro"/>
</dbReference>
<accession>A0P5F3</accession>
<gene>
    <name evidence="1" type="ORF">MB2181_01780</name>
</gene>
<dbReference type="Proteomes" id="UP000054262">
    <property type="component" value="Unassembled WGS sequence"/>
</dbReference>
<dbReference type="EMBL" id="AAUX01000001">
    <property type="protein sequence ID" value="EAV46763.1"/>
    <property type="molecule type" value="Genomic_DNA"/>
</dbReference>
<sequence>MSLKETINEDMKNAMRSKDTALLGTIRLLQAAIKQKEVDERIDLDDSTIIPIIEKMLKQRNDSIDAFKKAERADLVLKEEFEVSVLKGYMPEQMNLSDVQSVIDDVIKEVGASSMKDMGPVMAKVKEKLAGKADMAAVSKIIKAKLAS</sequence>
<dbReference type="PANTHER" id="PTHR28055">
    <property type="entry name" value="ALTERED INHERITANCE OF MITOCHONDRIA PROTEIN 41, MITOCHONDRIAL"/>
    <property type="match status" value="1"/>
</dbReference>
<dbReference type="InterPro" id="IPR042184">
    <property type="entry name" value="YqeY/Aim41_N"/>
</dbReference>
<dbReference type="AlphaFoldDB" id="A0P5F3"/>
<name>A0P5F3_9PROT</name>
<dbReference type="InterPro" id="IPR003789">
    <property type="entry name" value="Asn/Gln_tRNA_amidoTrase-B-like"/>
</dbReference>